<proteinExistence type="predicted"/>
<protein>
    <submittedName>
        <fullName evidence="1">Uncharacterized protein</fullName>
    </submittedName>
</protein>
<dbReference type="Proteomes" id="UP000287224">
    <property type="component" value="Unassembled WGS sequence"/>
</dbReference>
<evidence type="ECO:0000313" key="2">
    <source>
        <dbReference type="Proteomes" id="UP000287224"/>
    </source>
</evidence>
<comment type="caution">
    <text evidence="1">The sequence shown here is derived from an EMBL/GenBank/DDBJ whole genome shotgun (WGS) entry which is preliminary data.</text>
</comment>
<organism evidence="1 2">
    <name type="scientific">Dictyobacter aurantiacus</name>
    <dbReference type="NCBI Taxonomy" id="1936993"/>
    <lineage>
        <taxon>Bacteria</taxon>
        <taxon>Bacillati</taxon>
        <taxon>Chloroflexota</taxon>
        <taxon>Ktedonobacteria</taxon>
        <taxon>Ktedonobacterales</taxon>
        <taxon>Dictyobacteraceae</taxon>
        <taxon>Dictyobacter</taxon>
    </lineage>
</organism>
<dbReference type="RefSeq" id="WP_126601347.1">
    <property type="nucleotide sequence ID" value="NZ_BIFQ01000002.1"/>
</dbReference>
<sequence length="83" mass="9094">MDGWRNPFFLSSINITFLTVDIFTQHFYPHSTSLLEAAAQVAAFQKKVFVAGEDEQTDHASAAPPGTPQTTAITNHRICLVSS</sequence>
<dbReference type="EMBL" id="BIFQ01000002">
    <property type="protein sequence ID" value="GCE08869.1"/>
    <property type="molecule type" value="Genomic_DNA"/>
</dbReference>
<keyword evidence="2" id="KW-1185">Reference proteome</keyword>
<evidence type="ECO:0000313" key="1">
    <source>
        <dbReference type="EMBL" id="GCE08869.1"/>
    </source>
</evidence>
<gene>
    <name evidence="1" type="ORF">KDAU_61980</name>
</gene>
<name>A0A401ZPR7_9CHLR</name>
<dbReference type="AlphaFoldDB" id="A0A401ZPR7"/>
<reference evidence="2" key="1">
    <citation type="submission" date="2018-12" db="EMBL/GenBank/DDBJ databases">
        <title>Tengunoibacter tsumagoiensis gen. nov., sp. nov., Dictyobacter kobayashii sp. nov., D. alpinus sp. nov., and D. joshuensis sp. nov. and description of Dictyobacteraceae fam. nov. within the order Ktedonobacterales isolated from Tengu-no-mugimeshi.</title>
        <authorList>
            <person name="Wang C.M."/>
            <person name="Zheng Y."/>
            <person name="Sakai Y."/>
            <person name="Toyoda A."/>
            <person name="Minakuchi Y."/>
            <person name="Abe K."/>
            <person name="Yokota A."/>
            <person name="Yabe S."/>
        </authorList>
    </citation>
    <scope>NUCLEOTIDE SEQUENCE [LARGE SCALE GENOMIC DNA]</scope>
    <source>
        <strain evidence="2">S-27</strain>
    </source>
</reference>
<accession>A0A401ZPR7</accession>